<keyword evidence="2" id="KW-0472">Membrane</keyword>
<dbReference type="EMBL" id="GDJX01025105">
    <property type="protein sequence ID" value="JAT42831.1"/>
    <property type="molecule type" value="Transcribed_RNA"/>
</dbReference>
<keyword evidence="3" id="KW-0396">Initiation factor</keyword>
<feature type="non-terminal residue" evidence="3">
    <location>
        <position position="1"/>
    </location>
</feature>
<keyword evidence="3" id="KW-0648">Protein biosynthesis</keyword>
<feature type="non-terminal residue" evidence="3">
    <location>
        <position position="99"/>
    </location>
</feature>
<feature type="transmembrane region" description="Helical" evidence="2">
    <location>
        <begin position="39"/>
        <end position="59"/>
    </location>
</feature>
<proteinExistence type="predicted"/>
<reference evidence="3" key="1">
    <citation type="submission" date="2015-07" db="EMBL/GenBank/DDBJ databases">
        <title>Transcriptome Assembly of Anthurium amnicola.</title>
        <authorList>
            <person name="Suzuki J."/>
        </authorList>
    </citation>
    <scope>NUCLEOTIDE SEQUENCE</scope>
</reference>
<sequence>RPPAAPAPPRPSPGPRPPRPHAPPRTTARMADNSPMSTVLFVSVFVLLFFKFCLGVPQLPPVAELDHLGPLAAAAAAQVRHQDDDAVDDHRVDHHRNMA</sequence>
<name>A0A1D1XKI8_9ARAE</name>
<keyword evidence="2" id="KW-0812">Transmembrane</keyword>
<organism evidence="3">
    <name type="scientific">Anthurium amnicola</name>
    <dbReference type="NCBI Taxonomy" id="1678845"/>
    <lineage>
        <taxon>Eukaryota</taxon>
        <taxon>Viridiplantae</taxon>
        <taxon>Streptophyta</taxon>
        <taxon>Embryophyta</taxon>
        <taxon>Tracheophyta</taxon>
        <taxon>Spermatophyta</taxon>
        <taxon>Magnoliopsida</taxon>
        <taxon>Liliopsida</taxon>
        <taxon>Araceae</taxon>
        <taxon>Pothoideae</taxon>
        <taxon>Potheae</taxon>
        <taxon>Anthurium</taxon>
    </lineage>
</organism>
<dbReference type="GO" id="GO:0003743">
    <property type="term" value="F:translation initiation factor activity"/>
    <property type="evidence" value="ECO:0007669"/>
    <property type="project" value="UniProtKB-KW"/>
</dbReference>
<dbReference type="AlphaFoldDB" id="A0A1D1XKI8"/>
<feature type="compositionally biased region" description="Pro residues" evidence="1">
    <location>
        <begin position="1"/>
        <end position="23"/>
    </location>
</feature>
<keyword evidence="2" id="KW-1133">Transmembrane helix</keyword>
<gene>
    <name evidence="3" type="primary">infB_35</name>
    <name evidence="3" type="ORF">g.164384</name>
</gene>
<evidence type="ECO:0000256" key="2">
    <source>
        <dbReference type="SAM" id="Phobius"/>
    </source>
</evidence>
<evidence type="ECO:0000256" key="1">
    <source>
        <dbReference type="SAM" id="MobiDB-lite"/>
    </source>
</evidence>
<accession>A0A1D1XKI8</accession>
<feature type="region of interest" description="Disordered" evidence="1">
    <location>
        <begin position="1"/>
        <end position="33"/>
    </location>
</feature>
<evidence type="ECO:0000313" key="3">
    <source>
        <dbReference type="EMBL" id="JAT42831.1"/>
    </source>
</evidence>
<protein>
    <submittedName>
        <fullName evidence="3">Translation initiation factor IF-2</fullName>
    </submittedName>
</protein>